<dbReference type="Pfam" id="PF11198">
    <property type="entry name" value="DUF2857"/>
    <property type="match status" value="1"/>
</dbReference>
<reference evidence="2" key="2">
    <citation type="submission" date="2023-07" db="EMBL/GenBank/DDBJ databases">
        <title>Genome mining of underrepresented organisms for secondary metabolites.</title>
        <authorList>
            <person name="D'Agostino P.M."/>
        </authorList>
    </citation>
    <scope>NUCLEOTIDE SEQUENCE [LARGE SCALE GENOMIC DNA]</scope>
    <source>
        <strain evidence="2">WS4403</strain>
    </source>
</reference>
<accession>A0ABS4PDN0</accession>
<reference evidence="1 2" key="1">
    <citation type="submission" date="2021-03" db="EMBL/GenBank/DDBJ databases">
        <authorList>
            <person name="D'Agostino P."/>
            <person name="Huntemann M."/>
            <person name="Clum A."/>
            <person name="Spunde A."/>
            <person name="Palaniappan K."/>
            <person name="Ritter S."/>
            <person name="Mikhailova N."/>
            <person name="Chen I.-M."/>
            <person name="Stamatis D."/>
            <person name="Reddy T."/>
            <person name="O'Malley R."/>
            <person name="Daum C."/>
            <person name="Shapiro N."/>
            <person name="Ivanova N."/>
            <person name="Kyrpides N."/>
            <person name="Woyke T."/>
        </authorList>
    </citation>
    <scope>NUCLEOTIDE SEQUENCE [LARGE SCALE GENOMIC DNA]</scope>
    <source>
        <strain evidence="1 2">WS4403</strain>
    </source>
</reference>
<evidence type="ECO:0000313" key="2">
    <source>
        <dbReference type="Proteomes" id="UP001195624"/>
    </source>
</evidence>
<dbReference type="Proteomes" id="UP001195624">
    <property type="component" value="Unassembled WGS sequence"/>
</dbReference>
<protein>
    <recommendedName>
        <fullName evidence="3">DUF2857 domain-containing protein</fullName>
    </recommendedName>
</protein>
<dbReference type="InterPro" id="IPR021364">
    <property type="entry name" value="DUF2857"/>
</dbReference>
<name>A0ABS4PDN0_9GAMM</name>
<keyword evidence="2" id="KW-1185">Reference proteome</keyword>
<evidence type="ECO:0008006" key="3">
    <source>
        <dbReference type="Google" id="ProtNLM"/>
    </source>
</evidence>
<gene>
    <name evidence="1" type="ORF">J2125_003941</name>
</gene>
<evidence type="ECO:0000313" key="1">
    <source>
        <dbReference type="EMBL" id="MBP2170749.1"/>
    </source>
</evidence>
<organism evidence="1 2">
    <name type="scientific">Winslowiella toletana</name>
    <dbReference type="NCBI Taxonomy" id="92490"/>
    <lineage>
        <taxon>Bacteria</taxon>
        <taxon>Pseudomonadati</taxon>
        <taxon>Pseudomonadota</taxon>
        <taxon>Gammaproteobacteria</taxon>
        <taxon>Enterobacterales</taxon>
        <taxon>Erwiniaceae</taxon>
        <taxon>Winslowiella</taxon>
    </lineage>
</organism>
<proteinExistence type="predicted"/>
<dbReference type="RefSeq" id="WP_017801288.1">
    <property type="nucleotide sequence ID" value="NZ_JAGGMQ010000001.1"/>
</dbReference>
<dbReference type="EMBL" id="JAGGMQ010000001">
    <property type="protein sequence ID" value="MBP2170749.1"/>
    <property type="molecule type" value="Genomic_DNA"/>
</dbReference>
<sequence>MIPSINQAVLTQVLQELKEGNVRYCESMGFDQYELAHLSSLSVEEVLYLSNSAAHFLKISVNHDVLRQMLVQVHQTQQQQKLVDQSLALGASIALLHHYFGMSTVEVSARRRLLGICVRAGRNENPDEAAEHQVWHRWQEIKPDKLDSLEGLQAMLCVAEELSLSLTVVWNLVQQWEVPISQEEKE</sequence>
<comment type="caution">
    <text evidence="1">The sequence shown here is derived from an EMBL/GenBank/DDBJ whole genome shotgun (WGS) entry which is preliminary data.</text>
</comment>